<proteinExistence type="predicted"/>
<keyword evidence="4" id="KW-1185">Reference proteome</keyword>
<dbReference type="EnsemblFungi" id="MVLG_05693T0">
    <property type="protein sequence ID" value="MVLG_05693T0"/>
    <property type="gene ID" value="MVLG_05693"/>
</dbReference>
<evidence type="ECO:0000313" key="2">
    <source>
        <dbReference type="EMBL" id="KDE03871.1"/>
    </source>
</evidence>
<reference evidence="4" key="1">
    <citation type="submission" date="2010-11" db="EMBL/GenBank/DDBJ databases">
        <title>The genome sequence of Microbotryum violaceum strain p1A1 Lamole.</title>
        <authorList>
            <person name="Cuomo C."/>
            <person name="Perlin M."/>
            <person name="Young S.K."/>
            <person name="Zeng Q."/>
            <person name="Gargeya S."/>
            <person name="Alvarado L."/>
            <person name="Berlin A."/>
            <person name="Chapman S.B."/>
            <person name="Chen Z."/>
            <person name="Freedman E."/>
            <person name="Gellesch M."/>
            <person name="Goldberg J."/>
            <person name="Griggs A."/>
            <person name="Gujja S."/>
            <person name="Heilman E."/>
            <person name="Heiman D."/>
            <person name="Howarth C."/>
            <person name="Mehta T."/>
            <person name="Neiman D."/>
            <person name="Pearson M."/>
            <person name="Roberts A."/>
            <person name="Saif S."/>
            <person name="Shea T."/>
            <person name="Shenoy N."/>
            <person name="Sisk P."/>
            <person name="Stolte C."/>
            <person name="Sykes S."/>
            <person name="White J."/>
            <person name="Yandava C."/>
            <person name="Haas B."/>
            <person name="Nusbaum C."/>
            <person name="Birren B."/>
        </authorList>
    </citation>
    <scope>NUCLEOTIDE SEQUENCE [LARGE SCALE GENOMIC DNA]</scope>
    <source>
        <strain evidence="4">p1A1 Lamole</strain>
    </source>
</reference>
<name>U5HF05_USTV1</name>
<reference evidence="3" key="4">
    <citation type="submission" date="2015-06" db="UniProtKB">
        <authorList>
            <consortium name="EnsemblFungi"/>
        </authorList>
    </citation>
    <scope>IDENTIFICATION</scope>
</reference>
<feature type="region of interest" description="Disordered" evidence="1">
    <location>
        <begin position="1"/>
        <end position="34"/>
    </location>
</feature>
<reference evidence="2 4" key="3">
    <citation type="journal article" date="2015" name="BMC Genomics">
        <title>Sex and parasites: genomic and transcriptomic analysis of Microbotryum lychnidis-dioicae, the biotrophic and plant-castrating anther smut fungus.</title>
        <authorList>
            <person name="Perlin M.H."/>
            <person name="Amselem J."/>
            <person name="Fontanillas E."/>
            <person name="Toh S.S."/>
            <person name="Chen Z."/>
            <person name="Goldberg J."/>
            <person name="Duplessis S."/>
            <person name="Henrissat B."/>
            <person name="Young S."/>
            <person name="Zeng Q."/>
            <person name="Aguileta G."/>
            <person name="Petit E."/>
            <person name="Badouin H."/>
            <person name="Andrews J."/>
            <person name="Razeeq D."/>
            <person name="Gabaldon T."/>
            <person name="Quesneville H."/>
            <person name="Giraud T."/>
            <person name="Hood M.E."/>
            <person name="Schultz D.J."/>
            <person name="Cuomo C.A."/>
        </authorList>
    </citation>
    <scope>NUCLEOTIDE SEQUENCE [LARGE SCALE GENOMIC DNA]</scope>
    <source>
        <strain evidence="2">P1A1 Lamole</strain>
        <strain evidence="4">p1A1 Lamole</strain>
    </source>
</reference>
<evidence type="ECO:0000256" key="1">
    <source>
        <dbReference type="SAM" id="MobiDB-lite"/>
    </source>
</evidence>
<dbReference type="AlphaFoldDB" id="U5HF05"/>
<dbReference type="Proteomes" id="UP000017200">
    <property type="component" value="Unassembled WGS sequence"/>
</dbReference>
<dbReference type="HOGENOM" id="CLU_634915_0_0_1"/>
<evidence type="ECO:0000313" key="3">
    <source>
        <dbReference type="EnsemblFungi" id="MVLG_05693T0"/>
    </source>
</evidence>
<dbReference type="EMBL" id="GL541723">
    <property type="protein sequence ID" value="KDE03871.1"/>
    <property type="molecule type" value="Genomic_DNA"/>
</dbReference>
<protein>
    <submittedName>
        <fullName evidence="2 3">Uncharacterized protein</fullName>
    </submittedName>
</protein>
<dbReference type="OrthoDB" id="2540334at2759"/>
<evidence type="ECO:0000313" key="4">
    <source>
        <dbReference type="Proteomes" id="UP000017200"/>
    </source>
</evidence>
<feature type="region of interest" description="Disordered" evidence="1">
    <location>
        <begin position="411"/>
        <end position="432"/>
    </location>
</feature>
<gene>
    <name evidence="2" type="ORF">MVLG_05693</name>
</gene>
<dbReference type="EMBL" id="AEIJ01000603">
    <property type="status" value="NOT_ANNOTATED_CDS"/>
    <property type="molecule type" value="Genomic_DNA"/>
</dbReference>
<dbReference type="InParanoid" id="U5HF05"/>
<reference evidence="2" key="2">
    <citation type="submission" date="2010-11" db="EMBL/GenBank/DDBJ databases">
        <authorList>
            <consortium name="The Broad Institute Genome Sequencing Platform"/>
            <person name="Earl A."/>
            <person name="Ward D."/>
            <person name="Feldgarden M."/>
            <person name="Gevers D."/>
            <person name="Butler R."/>
            <person name="Young S.K."/>
            <person name="Zeng Q."/>
            <person name="Gargeya S."/>
            <person name="Fitzgerald M."/>
            <person name="Haas B."/>
            <person name="Abouelleil A."/>
            <person name="Alvarado L."/>
            <person name="Arachchi H.M."/>
            <person name="Berlin A."/>
            <person name="Brown A."/>
            <person name="Chapman S.B."/>
            <person name="Chen Z."/>
            <person name="Dunbar C."/>
            <person name="Freedman E."/>
            <person name="Gearin G."/>
            <person name="Gellesch M."/>
            <person name="Goldberg J."/>
            <person name="Griggs A."/>
            <person name="Gujja S."/>
            <person name="Heilman E."/>
            <person name="Heiman D."/>
            <person name="Howarth C."/>
            <person name="Larson L."/>
            <person name="Lui A."/>
            <person name="MacDonald P.J.P."/>
            <person name="Mehta T."/>
            <person name="Montmayeur A."/>
            <person name="Murphy C."/>
            <person name="Neiman D."/>
            <person name="Pearson M."/>
            <person name="Priest M."/>
            <person name="Roberts A."/>
            <person name="Saif S."/>
            <person name="Shea T."/>
            <person name="Shenoy N."/>
            <person name="Sisk P."/>
            <person name="Stolte C."/>
            <person name="Sykes S."/>
            <person name="White J."/>
            <person name="Yandava C."/>
            <person name="Wortman J."/>
            <person name="Nusbaum C."/>
            <person name="Birren B."/>
        </authorList>
    </citation>
    <scope>NUCLEOTIDE SEQUENCE</scope>
    <source>
        <strain evidence="2">P1A1 Lamole</strain>
    </source>
</reference>
<accession>U5HF05</accession>
<organism evidence="2">
    <name type="scientific">Microbotryum lychnidis-dioicae (strain p1A1 Lamole / MvSl-1064)</name>
    <name type="common">Anther smut fungus</name>
    <dbReference type="NCBI Taxonomy" id="683840"/>
    <lineage>
        <taxon>Eukaryota</taxon>
        <taxon>Fungi</taxon>
        <taxon>Dikarya</taxon>
        <taxon>Basidiomycota</taxon>
        <taxon>Pucciniomycotina</taxon>
        <taxon>Microbotryomycetes</taxon>
        <taxon>Microbotryales</taxon>
        <taxon>Microbotryaceae</taxon>
        <taxon>Microbotryum</taxon>
    </lineage>
</organism>
<sequence>MSQPLANHAMGPSNYLQPYDLQADDNHDPRGQLTDSHITSISRAVAPTASVSTATSEQSLALTPAKRALAEELYEEAHCAPKRHINKDERLQHEKWAMQRLAEEFHYCIKNKIRPQQLRSLTSPTTRLTTSTNPWNDFVKSRYFESRVTNNGDEVPKDLILRQKVARTYWREICSDNAEKAACLAAMAMEQAESDQADSDRPTRHARLERANLRMIRKARMRLQASLSTLATTFSQQYGIEMYAIASSNLPETSKERFIVASPGGQAFMGRRKRANEDWRQAQLMDFTDAVTGEAFLEETRANAVNAAWTESLDDKNLATKTKWYSAILKDLFDAALVRRSKRQGKDIETHRFVYNTAMLKDKARIIVRLGQHLLHDDFRSPTGKRKFSVKDLDRIIPLLRAGELSFDLEEELPGARANTENSDSDRSDEGE</sequence>